<dbReference type="EMBL" id="AMZH03000989">
    <property type="protein sequence ID" value="RRT81099.1"/>
    <property type="molecule type" value="Genomic_DNA"/>
</dbReference>
<gene>
    <name evidence="1" type="ORF">B296_00003013</name>
</gene>
<accession>A0A427AXV9</accession>
<comment type="caution">
    <text evidence="1">The sequence shown here is derived from an EMBL/GenBank/DDBJ whole genome shotgun (WGS) entry which is preliminary data.</text>
</comment>
<evidence type="ECO:0000313" key="1">
    <source>
        <dbReference type="EMBL" id="RRT81099.1"/>
    </source>
</evidence>
<organism evidence="1 2">
    <name type="scientific">Ensete ventricosum</name>
    <name type="common">Abyssinian banana</name>
    <name type="synonym">Musa ensete</name>
    <dbReference type="NCBI Taxonomy" id="4639"/>
    <lineage>
        <taxon>Eukaryota</taxon>
        <taxon>Viridiplantae</taxon>
        <taxon>Streptophyta</taxon>
        <taxon>Embryophyta</taxon>
        <taxon>Tracheophyta</taxon>
        <taxon>Spermatophyta</taxon>
        <taxon>Magnoliopsida</taxon>
        <taxon>Liliopsida</taxon>
        <taxon>Zingiberales</taxon>
        <taxon>Musaceae</taxon>
        <taxon>Ensete</taxon>
    </lineage>
</organism>
<reference evidence="1 2" key="1">
    <citation type="journal article" date="2014" name="Agronomy (Basel)">
        <title>A Draft Genome Sequence for Ensete ventricosum, the Drought-Tolerant Tree Against Hunger.</title>
        <authorList>
            <person name="Harrison J."/>
            <person name="Moore K.A."/>
            <person name="Paszkiewicz K."/>
            <person name="Jones T."/>
            <person name="Grant M."/>
            <person name="Ambacheew D."/>
            <person name="Muzemil S."/>
            <person name="Studholme D.J."/>
        </authorList>
    </citation>
    <scope>NUCLEOTIDE SEQUENCE [LARGE SCALE GENOMIC DNA]</scope>
</reference>
<protein>
    <submittedName>
        <fullName evidence="1">Uncharacterized protein</fullName>
    </submittedName>
</protein>
<name>A0A427AXV9_ENSVE</name>
<sequence>MSDFHCVYLSSTVALPPLSLILLHLRLLLLGNSALESFGRTLAKPRCAGTERGDVYVDSPLTNSLLQDYNLTFPRLLCLRANPFTLSIFFFRAAKQHPTKTKNLRKELATPRRTMLETASIQID</sequence>
<proteinExistence type="predicted"/>
<dbReference type="AlphaFoldDB" id="A0A427AXV9"/>
<evidence type="ECO:0000313" key="2">
    <source>
        <dbReference type="Proteomes" id="UP000287651"/>
    </source>
</evidence>
<dbReference type="Proteomes" id="UP000287651">
    <property type="component" value="Unassembled WGS sequence"/>
</dbReference>